<name>C4GB03_9FIRM</name>
<evidence type="ECO:0000313" key="3">
    <source>
        <dbReference type="Proteomes" id="UP000003494"/>
    </source>
</evidence>
<dbReference type="SUPFAM" id="SSF102114">
    <property type="entry name" value="Radical SAM enzymes"/>
    <property type="match status" value="1"/>
</dbReference>
<dbReference type="Pfam" id="PF19238">
    <property type="entry name" value="Radical_SAM_2"/>
    <property type="match status" value="1"/>
</dbReference>
<dbReference type="HOGENOM" id="CLU_037396_0_0_9"/>
<dbReference type="RefSeq" id="WP_006906114.1">
    <property type="nucleotide sequence ID" value="NZ_GG665866.1"/>
</dbReference>
<dbReference type="Proteomes" id="UP000003494">
    <property type="component" value="Unassembled WGS sequence"/>
</dbReference>
<dbReference type="EMBL" id="ACIP02000002">
    <property type="protein sequence ID" value="EEP28296.1"/>
    <property type="molecule type" value="Genomic_DNA"/>
</dbReference>
<proteinExistence type="predicted"/>
<feature type="domain" description="PDZ" evidence="1">
    <location>
        <begin position="1"/>
        <end position="42"/>
    </location>
</feature>
<dbReference type="InterPro" id="IPR007549">
    <property type="entry name" value="DUF512"/>
</dbReference>
<dbReference type="InterPro" id="IPR045375">
    <property type="entry name" value="Put_radical_SAM-like_N"/>
</dbReference>
<reference evidence="2" key="1">
    <citation type="submission" date="2009-04" db="EMBL/GenBank/DDBJ databases">
        <authorList>
            <person name="Weinstock G."/>
            <person name="Sodergren E."/>
            <person name="Clifton S."/>
            <person name="Fulton L."/>
            <person name="Fulton B."/>
            <person name="Courtney L."/>
            <person name="Fronick C."/>
            <person name="Harrison M."/>
            <person name="Strong C."/>
            <person name="Farmer C."/>
            <person name="Delahaunty K."/>
            <person name="Markovic C."/>
            <person name="Hall O."/>
            <person name="Minx P."/>
            <person name="Tomlinson C."/>
            <person name="Mitreva M."/>
            <person name="Nelson J."/>
            <person name="Hou S."/>
            <person name="Wollam A."/>
            <person name="Pepin K.H."/>
            <person name="Johnson M."/>
            <person name="Bhonagiri V."/>
            <person name="Nash W.E."/>
            <person name="Warren W."/>
            <person name="Chinwalla A."/>
            <person name="Mardis E.R."/>
            <person name="Wilson R.K."/>
        </authorList>
    </citation>
    <scope>NUCLEOTIDE SEQUENCE [LARGE SCALE GENOMIC DNA]</scope>
    <source>
        <strain evidence="2">DSM 14600</strain>
    </source>
</reference>
<evidence type="ECO:0000259" key="1">
    <source>
        <dbReference type="PROSITE" id="PS50106"/>
    </source>
</evidence>
<dbReference type="SUPFAM" id="SSF50156">
    <property type="entry name" value="PDZ domain-like"/>
    <property type="match status" value="1"/>
</dbReference>
<dbReference type="InterPro" id="IPR041489">
    <property type="entry name" value="PDZ_6"/>
</dbReference>
<sequence length="449" mass="51009">MGMESSASHTIEYVRPGSAAYDAGLEAGDVIVSINGHRLADIFDYHYYSDEEDPTLLIRDAQGLEHLVEIEKDEGEDLGVTFVNGLLDDYRSCSNACLFCFIDQNPPGMRKTIYFKDDDTRLSFLQGNYVTLTNMKEEEIDRLIAYRMEPINVSVQATEPLLREKMLHNRFAGQLMDKLKKLYDAEISMNGQVVLCKGLNDKEHLDRTIKDLLSFYPYMGTLSVVPVGLTRFRQGLYPLKPFKKEDAREVVEQIRRWQAFSMERFGHPFVQAGDEFYLLAEEEIPPEEVYDGYTQLENGVGMLRLLMEEFRAALRDLDADEEVKKEQELSIATGLLAAPFIRALCDQAQARFPGIKVRVYTIHNHFYGERITVSGLITGGDLISQLAGQKLGERLLLPCNMLRSGENVFLDDVTVEEVEQTLQVPVDIVESGGDDLLEAILKSRRNHIR</sequence>
<dbReference type="InterPro" id="IPR001478">
    <property type="entry name" value="PDZ"/>
</dbReference>
<dbReference type="Pfam" id="PF04459">
    <property type="entry name" value="DUF512"/>
    <property type="match status" value="1"/>
</dbReference>
<dbReference type="InterPro" id="IPR058240">
    <property type="entry name" value="rSAM_sf"/>
</dbReference>
<dbReference type="InterPro" id="IPR036034">
    <property type="entry name" value="PDZ_sf"/>
</dbReference>
<protein>
    <submittedName>
        <fullName evidence="2">FeS-containing Cyanobacterial-specific oxidoreductase</fullName>
    </submittedName>
</protein>
<dbReference type="Pfam" id="PF17820">
    <property type="entry name" value="PDZ_6"/>
    <property type="match status" value="1"/>
</dbReference>
<gene>
    <name evidence="2" type="ORF">GCWU000342_01104</name>
</gene>
<comment type="caution">
    <text evidence="2">The sequence shown here is derived from an EMBL/GenBank/DDBJ whole genome shotgun (WGS) entry which is preliminary data.</text>
</comment>
<dbReference type="AlphaFoldDB" id="C4GB03"/>
<dbReference type="Gene3D" id="2.30.42.10">
    <property type="match status" value="1"/>
</dbReference>
<dbReference type="eggNOG" id="COG1625">
    <property type="taxonomic scope" value="Bacteria"/>
</dbReference>
<evidence type="ECO:0000313" key="2">
    <source>
        <dbReference type="EMBL" id="EEP28296.1"/>
    </source>
</evidence>
<keyword evidence="3" id="KW-1185">Reference proteome</keyword>
<dbReference type="STRING" id="626523.GCWU000342_01104"/>
<accession>C4GB03</accession>
<organism evidence="2 3">
    <name type="scientific">Shuttleworthella satelles DSM 14600</name>
    <dbReference type="NCBI Taxonomy" id="626523"/>
    <lineage>
        <taxon>Bacteria</taxon>
        <taxon>Bacillati</taxon>
        <taxon>Bacillota</taxon>
        <taxon>Clostridia</taxon>
        <taxon>Lachnospirales</taxon>
        <taxon>Lachnospiraceae</taxon>
        <taxon>Shuttleworthella</taxon>
    </lineage>
</organism>
<dbReference type="PROSITE" id="PS50106">
    <property type="entry name" value="PDZ"/>
    <property type="match status" value="1"/>
</dbReference>